<dbReference type="Proteomes" id="UP000009149">
    <property type="component" value="Chromosome"/>
</dbReference>
<name>B3DZE5_METI4</name>
<dbReference type="AlphaFoldDB" id="B3DZE5"/>
<dbReference type="KEGG" id="min:Minf_0504"/>
<dbReference type="HOGENOM" id="CLU_3081682_0_0_0"/>
<dbReference type="STRING" id="481448.Minf_0504"/>
<dbReference type="EMBL" id="CP000975">
    <property type="protein sequence ID" value="ACD82562.1"/>
    <property type="molecule type" value="Genomic_DNA"/>
</dbReference>
<reference evidence="1 2" key="1">
    <citation type="journal article" date="2008" name="Biol. Direct">
        <title>Complete genome sequence of the extremely acidophilic methanotroph isolate V4, Methylacidiphilum infernorum, a representative of the bacterial phylum Verrucomicrobia.</title>
        <authorList>
            <person name="Hou S."/>
            <person name="Makarova K.S."/>
            <person name="Saw J.H."/>
            <person name="Senin P."/>
            <person name="Ly B.V."/>
            <person name="Zhou Z."/>
            <person name="Ren Y."/>
            <person name="Wang J."/>
            <person name="Galperin M.Y."/>
            <person name="Omelchenko M.V."/>
            <person name="Wolf Y.I."/>
            <person name="Yutin N."/>
            <person name="Koonin E.V."/>
            <person name="Stott M.B."/>
            <person name="Mountain B.W."/>
            <person name="Crowe M.A."/>
            <person name="Smirnova A.V."/>
            <person name="Dunfield P.F."/>
            <person name="Feng L."/>
            <person name="Wang L."/>
            <person name="Alam M."/>
        </authorList>
    </citation>
    <scope>NUCLEOTIDE SEQUENCE [LARGE SCALE GENOMIC DNA]</scope>
    <source>
        <strain evidence="2">Isolate V4</strain>
    </source>
</reference>
<evidence type="ECO:0000313" key="2">
    <source>
        <dbReference type="Proteomes" id="UP000009149"/>
    </source>
</evidence>
<evidence type="ECO:0000313" key="1">
    <source>
        <dbReference type="EMBL" id="ACD82562.1"/>
    </source>
</evidence>
<gene>
    <name evidence="1" type="ordered locus">Minf_0504</name>
</gene>
<organism evidence="1 2">
    <name type="scientific">Methylacidiphilum infernorum (isolate V4)</name>
    <name type="common">Methylokorus infernorum (strain V4)</name>
    <dbReference type="NCBI Taxonomy" id="481448"/>
    <lineage>
        <taxon>Bacteria</taxon>
        <taxon>Pseudomonadati</taxon>
        <taxon>Verrucomicrobiota</taxon>
        <taxon>Methylacidiphilae</taxon>
        <taxon>Methylacidiphilales</taxon>
        <taxon>Methylacidiphilaceae</taxon>
        <taxon>Methylacidiphilum (ex Ratnadevi et al. 2023)</taxon>
    </lineage>
</organism>
<protein>
    <submittedName>
        <fullName evidence="1">Uncharacterized protein</fullName>
    </submittedName>
</protein>
<proteinExistence type="predicted"/>
<sequence length="52" mass="5888">MTLLASSAFMKDLDTGLSFKESLGQTSFGWAILSPRQAPNIFFQCYQKRIKN</sequence>
<accession>B3DZE5</accession>